<feature type="domain" description="ABC transmembrane type-1" evidence="9">
    <location>
        <begin position="542"/>
        <end position="730"/>
    </location>
</feature>
<evidence type="ECO:0000256" key="1">
    <source>
        <dbReference type="ARBA" id="ARBA00004651"/>
    </source>
</evidence>
<dbReference type="PANTHER" id="PTHR35936">
    <property type="entry name" value="MEMBRANE-BOUND LYTIC MUREIN TRANSGLYCOSYLASE F"/>
    <property type="match status" value="1"/>
</dbReference>
<feature type="transmembrane region" description="Helical" evidence="8">
    <location>
        <begin position="537"/>
        <end position="564"/>
    </location>
</feature>
<dbReference type="PROSITE" id="PS50928">
    <property type="entry name" value="ABC_TM1"/>
    <property type="match status" value="1"/>
</dbReference>
<dbReference type="NCBIfam" id="TIGR01726">
    <property type="entry name" value="HEQRo_perm_3TM"/>
    <property type="match status" value="1"/>
</dbReference>
<gene>
    <name evidence="10" type="ORF">GN277_16495</name>
</gene>
<keyword evidence="6 8" id="KW-1133">Transmembrane helix</keyword>
<feature type="transmembrane region" description="Helical" evidence="8">
    <location>
        <begin position="576"/>
        <end position="601"/>
    </location>
</feature>
<evidence type="ECO:0000256" key="6">
    <source>
        <dbReference type="ARBA" id="ARBA00022989"/>
    </source>
</evidence>
<dbReference type="Gene3D" id="1.10.3720.10">
    <property type="entry name" value="MetI-like"/>
    <property type="match status" value="1"/>
</dbReference>
<evidence type="ECO:0000256" key="2">
    <source>
        <dbReference type="ARBA" id="ARBA00022448"/>
    </source>
</evidence>
<dbReference type="GO" id="GO:0015276">
    <property type="term" value="F:ligand-gated monoatomic ion channel activity"/>
    <property type="evidence" value="ECO:0007669"/>
    <property type="project" value="InterPro"/>
</dbReference>
<dbReference type="Pfam" id="PF00497">
    <property type="entry name" value="SBP_bac_3"/>
    <property type="match status" value="2"/>
</dbReference>
<dbReference type="PANTHER" id="PTHR35936:SF19">
    <property type="entry name" value="AMINO-ACID-BINDING PROTEIN YXEM-RELATED"/>
    <property type="match status" value="1"/>
</dbReference>
<keyword evidence="11" id="KW-1185">Reference proteome</keyword>
<evidence type="ECO:0000313" key="10">
    <source>
        <dbReference type="EMBL" id="MXP76922.1"/>
    </source>
</evidence>
<dbReference type="SUPFAM" id="SSF161098">
    <property type="entry name" value="MetI-like"/>
    <property type="match status" value="1"/>
</dbReference>
<feature type="transmembrane region" description="Helical" evidence="8">
    <location>
        <begin position="707"/>
        <end position="732"/>
    </location>
</feature>
<dbReference type="InterPro" id="IPR001320">
    <property type="entry name" value="Iontro_rcpt_C"/>
</dbReference>
<dbReference type="GO" id="GO:0043190">
    <property type="term" value="C:ATP-binding cassette (ABC) transporter complex"/>
    <property type="evidence" value="ECO:0007669"/>
    <property type="project" value="InterPro"/>
</dbReference>
<dbReference type="SUPFAM" id="SSF53850">
    <property type="entry name" value="Periplasmic binding protein-like II"/>
    <property type="match status" value="3"/>
</dbReference>
<keyword evidence="5" id="KW-0732">Signal</keyword>
<name>A0A7X3MIK5_9FIRM</name>
<evidence type="ECO:0000256" key="4">
    <source>
        <dbReference type="ARBA" id="ARBA00022692"/>
    </source>
</evidence>
<evidence type="ECO:0000256" key="7">
    <source>
        <dbReference type="ARBA" id="ARBA00023136"/>
    </source>
</evidence>
<dbReference type="RefSeq" id="WP_159751965.1">
    <property type="nucleotide sequence ID" value="NZ_WUQX01000001.1"/>
</dbReference>
<evidence type="ECO:0000259" key="9">
    <source>
        <dbReference type="PROSITE" id="PS50928"/>
    </source>
</evidence>
<evidence type="ECO:0000256" key="8">
    <source>
        <dbReference type="RuleBase" id="RU363032"/>
    </source>
</evidence>
<organism evidence="10 11">
    <name type="scientific">Sporofaciens musculi</name>
    <dbReference type="NCBI Taxonomy" id="2681861"/>
    <lineage>
        <taxon>Bacteria</taxon>
        <taxon>Bacillati</taxon>
        <taxon>Bacillota</taxon>
        <taxon>Clostridia</taxon>
        <taxon>Lachnospirales</taxon>
        <taxon>Lachnospiraceae</taxon>
        <taxon>Sporofaciens</taxon>
    </lineage>
</organism>
<protein>
    <submittedName>
        <fullName evidence="10">ABC transporter permease subunit</fullName>
    </submittedName>
</protein>
<evidence type="ECO:0000256" key="5">
    <source>
        <dbReference type="ARBA" id="ARBA00022729"/>
    </source>
</evidence>
<dbReference type="InterPro" id="IPR001638">
    <property type="entry name" value="Solute-binding_3/MltF_N"/>
</dbReference>
<dbReference type="CDD" id="cd06261">
    <property type="entry name" value="TM_PBP2"/>
    <property type="match status" value="1"/>
</dbReference>
<keyword evidence="2 8" id="KW-0813">Transport</keyword>
<dbReference type="EMBL" id="WUQX01000001">
    <property type="protein sequence ID" value="MXP76922.1"/>
    <property type="molecule type" value="Genomic_DNA"/>
</dbReference>
<comment type="caution">
    <text evidence="10">The sequence shown here is derived from an EMBL/GenBank/DDBJ whole genome shotgun (WGS) entry which is preliminary data.</text>
</comment>
<dbReference type="InterPro" id="IPR010065">
    <property type="entry name" value="AA_ABC_transptr_permease_3TM"/>
</dbReference>
<dbReference type="InterPro" id="IPR035906">
    <property type="entry name" value="MetI-like_sf"/>
</dbReference>
<dbReference type="SMART" id="SM00079">
    <property type="entry name" value="PBPe"/>
    <property type="match status" value="1"/>
</dbReference>
<feature type="transmembrane region" description="Helical" evidence="8">
    <location>
        <begin position="607"/>
        <end position="624"/>
    </location>
</feature>
<proteinExistence type="inferred from homology"/>
<keyword evidence="7 8" id="KW-0472">Membrane</keyword>
<reference evidence="10 11" key="1">
    <citation type="submission" date="2019-12" db="EMBL/GenBank/DDBJ databases">
        <title>Sporaefaciens musculi gen. nov., sp. nov., a novel bacterium isolated from the caecum of an obese mouse.</title>
        <authorList>
            <person name="Rasmussen T.S."/>
            <person name="Streidl T."/>
            <person name="Hitch T.C.A."/>
            <person name="Wortmann E."/>
            <person name="Deptula P."/>
            <person name="Hansen M."/>
            <person name="Nielsen D.S."/>
            <person name="Clavel T."/>
            <person name="Vogensen F.K."/>
        </authorList>
    </citation>
    <scope>NUCLEOTIDE SEQUENCE [LARGE SCALE GENOMIC DNA]</scope>
    <source>
        <strain evidence="10 11">WCA-9-b2</strain>
    </source>
</reference>
<sequence length="750" mass="82808">MVLQKGIALLTLALLGILCLGGCGRKENEKITCIEQLNNPACTIGVPEGGAGMYMAEKYLPEAEHKTFSGNSSGYLAISQGKLDGFVYDRVMMEFAIASGLENVEILEENLGESMDVAVGISPKSQVDNLKDKVNQFLSEARAEGTLDDMYDRWVSRAEKTMPEIQAPQMPDCKLKVGTTGMVQPFSYYEGTTLTGYDVELIYRFGAWLNAEVEIKVYDYDGIIAAAEAGDIDCIMANLNATEERRRHIEFSDCVYPSVSAVMVRSEQKGSTEKKYETLSDFAGARFASLSGGVYDKLLQEVIADAENFSYYNSVPDIVAALKADRVDAGVLDEPLAQLAAAKNEGLKVFEEPVVRDKYGYAFPKGSPLREQFNEVIAKFKEDGTIASLKEKWLGADESIKVLMEQDWPGDKGTIRYYYDGAHEPMTYLGSSGEPLGLEIDLLLLIARELDMKVEMTTCEFASLITALESGKADVVSGSLSITEERAKRVDFADTHYDSALVLLVRDLDGELQEKGFWANLEDSFQSTFIVEGRWRLILRGLGVTILISVFSGLFGLCLGFLICMLRRINCKPTQWFGAVFVRVIQGTPIVVFLMILYYGIFGSADISEILVAIIGFSINFAAYSSEMMRTGIETVDKGQSEAALAMGYTKGQTFFKIVLPQAARNFIPVLKGEFISMVKMTSVVGYIAVQDLTKVSDIIRSRTMEAFFPLIMTAVIYFVIANMMTAALSFAERKVAPKRNKRSLKGVCM</sequence>
<dbReference type="Proteomes" id="UP000460412">
    <property type="component" value="Unassembled WGS sequence"/>
</dbReference>
<evidence type="ECO:0000313" key="11">
    <source>
        <dbReference type="Proteomes" id="UP000460412"/>
    </source>
</evidence>
<accession>A0A7X3MIK5</accession>
<dbReference type="SMART" id="SM00062">
    <property type="entry name" value="PBPb"/>
    <property type="match status" value="2"/>
</dbReference>
<comment type="similarity">
    <text evidence="8">Belongs to the binding-protein-dependent transport system permease family.</text>
</comment>
<dbReference type="Pfam" id="PF00528">
    <property type="entry name" value="BPD_transp_1"/>
    <property type="match status" value="1"/>
</dbReference>
<keyword evidence="4 8" id="KW-0812">Transmembrane</keyword>
<evidence type="ECO:0000256" key="3">
    <source>
        <dbReference type="ARBA" id="ARBA00022475"/>
    </source>
</evidence>
<dbReference type="CDD" id="cd13530">
    <property type="entry name" value="PBP2_peptides_like"/>
    <property type="match status" value="1"/>
</dbReference>
<comment type="subcellular location">
    <subcellularLocation>
        <location evidence="1 8">Cell membrane</location>
        <topology evidence="1 8">Multi-pass membrane protein</topology>
    </subcellularLocation>
</comment>
<keyword evidence="3" id="KW-1003">Cell membrane</keyword>
<dbReference type="AlphaFoldDB" id="A0A7X3MIK5"/>
<dbReference type="InterPro" id="IPR000515">
    <property type="entry name" value="MetI-like"/>
</dbReference>
<dbReference type="Gene3D" id="3.40.190.10">
    <property type="entry name" value="Periplasmic binding protein-like II"/>
    <property type="match status" value="4"/>
</dbReference>